<comment type="caution">
    <text evidence="2">The sequence shown here is derived from an EMBL/GenBank/DDBJ whole genome shotgun (WGS) entry which is preliminary data.</text>
</comment>
<reference evidence="2" key="1">
    <citation type="submission" date="2019-08" db="EMBL/GenBank/DDBJ databases">
        <authorList>
            <person name="Kucharzyk K."/>
            <person name="Murdoch R.W."/>
            <person name="Higgins S."/>
            <person name="Loffler F."/>
        </authorList>
    </citation>
    <scope>NUCLEOTIDE SEQUENCE</scope>
</reference>
<protein>
    <submittedName>
        <fullName evidence="2">Uncharacterized protein</fullName>
    </submittedName>
</protein>
<feature type="transmembrane region" description="Helical" evidence="1">
    <location>
        <begin position="21"/>
        <end position="49"/>
    </location>
</feature>
<gene>
    <name evidence="2" type="ORF">SDC9_62117</name>
</gene>
<dbReference type="AlphaFoldDB" id="A0A644XHR5"/>
<keyword evidence="1" id="KW-0812">Transmembrane</keyword>
<sequence>MKKIIEKWCAFTDKVFEEKANNIICITLLVIAVALIAIQAIRGVGYILIAN</sequence>
<accession>A0A644XHR5</accession>
<dbReference type="EMBL" id="VSSQ01002493">
    <property type="protein sequence ID" value="MPM15745.1"/>
    <property type="molecule type" value="Genomic_DNA"/>
</dbReference>
<evidence type="ECO:0000256" key="1">
    <source>
        <dbReference type="SAM" id="Phobius"/>
    </source>
</evidence>
<keyword evidence="1" id="KW-0472">Membrane</keyword>
<organism evidence="2">
    <name type="scientific">bioreactor metagenome</name>
    <dbReference type="NCBI Taxonomy" id="1076179"/>
    <lineage>
        <taxon>unclassified sequences</taxon>
        <taxon>metagenomes</taxon>
        <taxon>ecological metagenomes</taxon>
    </lineage>
</organism>
<name>A0A644XHR5_9ZZZZ</name>
<keyword evidence="1" id="KW-1133">Transmembrane helix</keyword>
<proteinExistence type="predicted"/>
<evidence type="ECO:0000313" key="2">
    <source>
        <dbReference type="EMBL" id="MPM15745.1"/>
    </source>
</evidence>